<organism evidence="2">
    <name type="scientific">Cacopsylla melanoneura</name>
    <dbReference type="NCBI Taxonomy" id="428564"/>
    <lineage>
        <taxon>Eukaryota</taxon>
        <taxon>Metazoa</taxon>
        <taxon>Ecdysozoa</taxon>
        <taxon>Arthropoda</taxon>
        <taxon>Hexapoda</taxon>
        <taxon>Insecta</taxon>
        <taxon>Pterygota</taxon>
        <taxon>Neoptera</taxon>
        <taxon>Paraneoptera</taxon>
        <taxon>Hemiptera</taxon>
        <taxon>Sternorrhyncha</taxon>
        <taxon>Psylloidea</taxon>
        <taxon>Psyllidae</taxon>
        <taxon>Psyllinae</taxon>
        <taxon>Cacopsylla</taxon>
    </lineage>
</organism>
<evidence type="ECO:0000256" key="1">
    <source>
        <dbReference type="SAM" id="Coils"/>
    </source>
</evidence>
<dbReference type="AlphaFoldDB" id="A0A8D8UZB1"/>
<protein>
    <submittedName>
        <fullName evidence="2">Uncharacterized protein</fullName>
    </submittedName>
</protein>
<dbReference type="EMBL" id="HBUF01353972">
    <property type="protein sequence ID" value="CAG6716131.1"/>
    <property type="molecule type" value="Transcribed_RNA"/>
</dbReference>
<sequence length="263" mass="29999">MAKKKCSVCNTVDDHIACDKCSNAFCFQCADVTLSEARILKKTKFKFECTACCNSKDSGSDMTEYAKTMNKLVEAINTLQTQVQTIQRQLSESQSNNQNGQPNMKDMDSVIHEMEERDRRAKNIIIYDIEENDSEDTNVRVNHDTQAVANLLTSLDSGDQNHVKVRRLGKKSNESKPRPLLVTLDSRMVAVSILKNARLKRMKSIKNDLTLMQREKLESLRNKLKSKHENGEMNWTIKYTNGSPQLCQTDNNLNTTAQYPNRK</sequence>
<evidence type="ECO:0000313" key="2">
    <source>
        <dbReference type="EMBL" id="CAG6716125.1"/>
    </source>
</evidence>
<proteinExistence type="predicted"/>
<reference evidence="2" key="1">
    <citation type="submission" date="2021-05" db="EMBL/GenBank/DDBJ databases">
        <authorList>
            <person name="Alioto T."/>
            <person name="Alioto T."/>
            <person name="Gomez Garrido J."/>
        </authorList>
    </citation>
    <scope>NUCLEOTIDE SEQUENCE</scope>
</reference>
<dbReference type="PANTHER" id="PTHR37445">
    <property type="entry name" value="PROTEIN CBG24663"/>
    <property type="match status" value="1"/>
</dbReference>
<dbReference type="EMBL" id="HBUF01353970">
    <property type="protein sequence ID" value="CAG6716125.1"/>
    <property type="molecule type" value="Transcribed_RNA"/>
</dbReference>
<feature type="coiled-coil region" evidence="1">
    <location>
        <begin position="62"/>
        <end position="96"/>
    </location>
</feature>
<name>A0A8D8UZB1_9HEMI</name>
<accession>A0A8D8UZB1</accession>
<dbReference type="EMBL" id="HBUF01353971">
    <property type="protein sequence ID" value="CAG6716128.1"/>
    <property type="molecule type" value="Transcribed_RNA"/>
</dbReference>
<dbReference type="SUPFAM" id="SSF90257">
    <property type="entry name" value="Myosin rod fragments"/>
    <property type="match status" value="1"/>
</dbReference>
<keyword evidence="1" id="KW-0175">Coiled coil</keyword>
<dbReference type="SUPFAM" id="SSF57903">
    <property type="entry name" value="FYVE/PHD zinc finger"/>
    <property type="match status" value="1"/>
</dbReference>
<dbReference type="PANTHER" id="PTHR37445:SF3">
    <property type="entry name" value="ZINC FINGER PHD-TYPE DOMAIN-CONTAINING PROTEIN"/>
    <property type="match status" value="1"/>
</dbReference>
<dbReference type="InterPro" id="IPR011011">
    <property type="entry name" value="Znf_FYVE_PHD"/>
</dbReference>